<evidence type="ECO:0000313" key="1">
    <source>
        <dbReference type="EMBL" id="SJZ76056.1"/>
    </source>
</evidence>
<gene>
    <name evidence="1" type="ORF">SAMN02745149_02221</name>
</gene>
<evidence type="ECO:0000313" key="2">
    <source>
        <dbReference type="Proteomes" id="UP000190423"/>
    </source>
</evidence>
<keyword evidence="2" id="KW-1185">Reference proteome</keyword>
<dbReference type="STRING" id="261392.SAMN02745149_02221"/>
<accession>A0A1T4NAD3</accession>
<dbReference type="EMBL" id="FUWG01000022">
    <property type="protein sequence ID" value="SJZ76056.1"/>
    <property type="molecule type" value="Genomic_DNA"/>
</dbReference>
<sequence length="236" mass="27516">MLLNIQIENIRLARPEKTLDVDFCAKEIRLDVFVKNETDRSYDIEMQVIGKKHLSLRARYYQSVLDISSLHAGDDYECLTESYVIFLCLEDIFHKGIPIYTFKSVCIEDSSLFLDDKTTKVFCNAIKYNKMPVEKLRTFFKFLVEKKPDETEFSKTLSEKVLKAKITEDARRTYITLEQEIRLAAKHAAQEAFEEEYKKASENEKLENSRKMKAKNIPDDIISKCTGLSLQQVQEL</sequence>
<dbReference type="GeneID" id="78317487"/>
<dbReference type="RefSeq" id="WP_078934099.1">
    <property type="nucleotide sequence ID" value="NZ_FUWG01000022.1"/>
</dbReference>
<dbReference type="Pfam" id="PF12784">
    <property type="entry name" value="PDDEXK_2"/>
    <property type="match status" value="1"/>
</dbReference>
<dbReference type="OrthoDB" id="9775482at2"/>
<name>A0A1T4NAD3_TREPO</name>
<dbReference type="AlphaFoldDB" id="A0A1T4NAD3"/>
<dbReference type="InterPro" id="IPR010106">
    <property type="entry name" value="RpnA"/>
</dbReference>
<dbReference type="NCBIfam" id="TIGR01784">
    <property type="entry name" value="T_den_put_tspse"/>
    <property type="match status" value="1"/>
</dbReference>
<reference evidence="1 2" key="1">
    <citation type="submission" date="2017-02" db="EMBL/GenBank/DDBJ databases">
        <authorList>
            <person name="Peterson S.W."/>
        </authorList>
    </citation>
    <scope>NUCLEOTIDE SEQUENCE [LARGE SCALE GENOMIC DNA]</scope>
    <source>
        <strain evidence="1 2">ATCC BAA-908</strain>
    </source>
</reference>
<proteinExistence type="predicted"/>
<protein>
    <recommendedName>
        <fullName evidence="3">PD-(D/E)XK nuclease family transposase</fullName>
    </recommendedName>
</protein>
<organism evidence="1 2">
    <name type="scientific">Treponema porcinum</name>
    <dbReference type="NCBI Taxonomy" id="261392"/>
    <lineage>
        <taxon>Bacteria</taxon>
        <taxon>Pseudomonadati</taxon>
        <taxon>Spirochaetota</taxon>
        <taxon>Spirochaetia</taxon>
        <taxon>Spirochaetales</taxon>
        <taxon>Treponemataceae</taxon>
        <taxon>Treponema</taxon>
    </lineage>
</organism>
<evidence type="ECO:0008006" key="3">
    <source>
        <dbReference type="Google" id="ProtNLM"/>
    </source>
</evidence>
<dbReference type="Proteomes" id="UP000190423">
    <property type="component" value="Unassembled WGS sequence"/>
</dbReference>